<gene>
    <name evidence="2" type="ORF">OCBIM_22001359mg</name>
</gene>
<keyword evidence="1" id="KW-0472">Membrane</keyword>
<keyword evidence="1" id="KW-1133">Transmembrane helix</keyword>
<organism evidence="2">
    <name type="scientific">Octopus bimaculoides</name>
    <name type="common">California two-spotted octopus</name>
    <dbReference type="NCBI Taxonomy" id="37653"/>
    <lineage>
        <taxon>Eukaryota</taxon>
        <taxon>Metazoa</taxon>
        <taxon>Spiralia</taxon>
        <taxon>Lophotrochozoa</taxon>
        <taxon>Mollusca</taxon>
        <taxon>Cephalopoda</taxon>
        <taxon>Coleoidea</taxon>
        <taxon>Octopodiformes</taxon>
        <taxon>Octopoda</taxon>
        <taxon>Incirrata</taxon>
        <taxon>Octopodidae</taxon>
        <taxon>Octopus</taxon>
    </lineage>
</organism>
<sequence length="71" mass="8680">MSFYISLFLSIFFIYTLLCFYIYIFIYPCIFLTFIYFIFLYLNIPNVLIYVLDNSITLNPYMYTPIIVYLS</sequence>
<name>A0A0L8G3S2_OCTBM</name>
<keyword evidence="1" id="KW-0812">Transmembrane</keyword>
<dbReference type="EMBL" id="KQ424287">
    <property type="protein sequence ID" value="KOF71225.1"/>
    <property type="molecule type" value="Genomic_DNA"/>
</dbReference>
<protein>
    <submittedName>
        <fullName evidence="2">Uncharacterized protein</fullName>
    </submittedName>
</protein>
<evidence type="ECO:0000313" key="2">
    <source>
        <dbReference type="EMBL" id="KOF71225.1"/>
    </source>
</evidence>
<feature type="transmembrane region" description="Helical" evidence="1">
    <location>
        <begin position="30"/>
        <end position="52"/>
    </location>
</feature>
<feature type="transmembrane region" description="Helical" evidence="1">
    <location>
        <begin position="7"/>
        <end position="24"/>
    </location>
</feature>
<proteinExistence type="predicted"/>
<evidence type="ECO:0000256" key="1">
    <source>
        <dbReference type="SAM" id="Phobius"/>
    </source>
</evidence>
<accession>A0A0L8G3S2</accession>
<dbReference type="AlphaFoldDB" id="A0A0L8G3S2"/>
<reference evidence="2" key="1">
    <citation type="submission" date="2015-07" db="EMBL/GenBank/DDBJ databases">
        <title>MeaNS - Measles Nucleotide Surveillance Program.</title>
        <authorList>
            <person name="Tran T."/>
            <person name="Druce J."/>
        </authorList>
    </citation>
    <scope>NUCLEOTIDE SEQUENCE</scope>
    <source>
        <strain evidence="2">UCB-OBI-ISO-001</strain>
        <tissue evidence="2">Gonad</tissue>
    </source>
</reference>